<accession>A0A2P2PRJ7</accession>
<name>A0A2P2PRJ7_RHIMU</name>
<proteinExistence type="predicted"/>
<reference evidence="1" key="1">
    <citation type="submission" date="2018-02" db="EMBL/GenBank/DDBJ databases">
        <title>Rhizophora mucronata_Transcriptome.</title>
        <authorList>
            <person name="Meera S.P."/>
            <person name="Sreeshan A."/>
            <person name="Augustine A."/>
        </authorList>
    </citation>
    <scope>NUCLEOTIDE SEQUENCE</scope>
    <source>
        <tissue evidence="1">Leaf</tissue>
    </source>
</reference>
<sequence>MPQCLIKSYQYLQIPNLIK</sequence>
<dbReference type="AlphaFoldDB" id="A0A2P2PRJ7"/>
<evidence type="ECO:0000313" key="1">
    <source>
        <dbReference type="EMBL" id="MBX57325.1"/>
    </source>
</evidence>
<protein>
    <submittedName>
        <fullName evidence="1">Uncharacterized protein</fullName>
    </submittedName>
</protein>
<dbReference type="EMBL" id="GGEC01076841">
    <property type="protein sequence ID" value="MBX57325.1"/>
    <property type="molecule type" value="Transcribed_RNA"/>
</dbReference>
<organism evidence="1">
    <name type="scientific">Rhizophora mucronata</name>
    <name type="common">Asiatic mangrove</name>
    <dbReference type="NCBI Taxonomy" id="61149"/>
    <lineage>
        <taxon>Eukaryota</taxon>
        <taxon>Viridiplantae</taxon>
        <taxon>Streptophyta</taxon>
        <taxon>Embryophyta</taxon>
        <taxon>Tracheophyta</taxon>
        <taxon>Spermatophyta</taxon>
        <taxon>Magnoliopsida</taxon>
        <taxon>eudicotyledons</taxon>
        <taxon>Gunneridae</taxon>
        <taxon>Pentapetalae</taxon>
        <taxon>rosids</taxon>
        <taxon>fabids</taxon>
        <taxon>Malpighiales</taxon>
        <taxon>Rhizophoraceae</taxon>
        <taxon>Rhizophora</taxon>
    </lineage>
</organism>